<evidence type="ECO:0000256" key="3">
    <source>
        <dbReference type="ARBA" id="ARBA00022679"/>
    </source>
</evidence>
<comment type="catalytic activity">
    <reaction evidence="9">
        <text>a 2'-deoxycytidine in DNA + S-adenosyl-L-methionine = a 5-methyl-2'-deoxycytidine in DNA + S-adenosyl-L-homocysteine + H(+)</text>
        <dbReference type="Rhea" id="RHEA:13681"/>
        <dbReference type="Rhea" id="RHEA-COMP:11369"/>
        <dbReference type="Rhea" id="RHEA-COMP:11370"/>
        <dbReference type="ChEBI" id="CHEBI:15378"/>
        <dbReference type="ChEBI" id="CHEBI:57856"/>
        <dbReference type="ChEBI" id="CHEBI:59789"/>
        <dbReference type="ChEBI" id="CHEBI:85452"/>
        <dbReference type="ChEBI" id="CHEBI:85454"/>
        <dbReference type="EC" id="2.1.1.37"/>
    </reaction>
</comment>
<dbReference type="EMBL" id="LR798306">
    <property type="protein sequence ID" value="CAB5222980.1"/>
    <property type="molecule type" value="Genomic_DNA"/>
</dbReference>
<evidence type="ECO:0000256" key="6">
    <source>
        <dbReference type="ARBA" id="ARBA00033479"/>
    </source>
</evidence>
<evidence type="ECO:0000256" key="8">
    <source>
        <dbReference type="RuleBase" id="RU000416"/>
    </source>
</evidence>
<dbReference type="PRINTS" id="PR00105">
    <property type="entry name" value="C5METTRFRASE"/>
</dbReference>
<protein>
    <recommendedName>
        <fullName evidence="9">Cytosine-specific methyltransferase</fullName>
        <ecNumber evidence="9">2.1.1.37</ecNumber>
    </recommendedName>
</protein>
<dbReference type="NCBIfam" id="TIGR00675">
    <property type="entry name" value="dcm"/>
    <property type="match status" value="1"/>
</dbReference>
<keyword evidence="6" id="KW-1258">Restriction-modification system evasion by virus</keyword>
<accession>A0A6J7WZ09</accession>
<dbReference type="InterPro" id="IPR029063">
    <property type="entry name" value="SAM-dependent_MTases_sf"/>
</dbReference>
<evidence type="ECO:0000256" key="2">
    <source>
        <dbReference type="ARBA" id="ARBA00022632"/>
    </source>
</evidence>
<dbReference type="InterPro" id="IPR018117">
    <property type="entry name" value="C5_DNA_meth_AS"/>
</dbReference>
<gene>
    <name evidence="10" type="ORF">UFOVP378_42</name>
</gene>
<dbReference type="InterPro" id="IPR001525">
    <property type="entry name" value="C5_MeTfrase"/>
</dbReference>
<evidence type="ECO:0000256" key="9">
    <source>
        <dbReference type="RuleBase" id="RU000417"/>
    </source>
</evidence>
<evidence type="ECO:0000256" key="5">
    <source>
        <dbReference type="ARBA" id="ARBA00023280"/>
    </source>
</evidence>
<keyword evidence="3 7" id="KW-0808">Transferase</keyword>
<evidence type="ECO:0000256" key="4">
    <source>
        <dbReference type="ARBA" id="ARBA00022691"/>
    </source>
</evidence>
<dbReference type="InterPro" id="IPR050750">
    <property type="entry name" value="C5-MTase"/>
</dbReference>
<evidence type="ECO:0000256" key="1">
    <source>
        <dbReference type="ARBA" id="ARBA00022603"/>
    </source>
</evidence>
<dbReference type="GO" id="GO:0032259">
    <property type="term" value="P:methylation"/>
    <property type="evidence" value="ECO:0007669"/>
    <property type="project" value="UniProtKB-KW"/>
</dbReference>
<evidence type="ECO:0000256" key="7">
    <source>
        <dbReference type="PROSITE-ProRule" id="PRU01016"/>
    </source>
</evidence>
<dbReference type="GO" id="GO:0099018">
    <property type="term" value="P:symbiont-mediated evasion of host restriction-modification system"/>
    <property type="evidence" value="ECO:0007669"/>
    <property type="project" value="UniProtKB-KW"/>
</dbReference>
<comment type="similarity">
    <text evidence="7 8">Belongs to the class I-like SAM-binding methyltransferase superfamily. C5-methyltransferase family.</text>
</comment>
<feature type="active site" evidence="7">
    <location>
        <position position="96"/>
    </location>
</feature>
<proteinExistence type="inferred from homology"/>
<dbReference type="SUPFAM" id="SSF53335">
    <property type="entry name" value="S-adenosyl-L-methionine-dependent methyltransferases"/>
    <property type="match status" value="1"/>
</dbReference>
<keyword evidence="1 7" id="KW-0489">Methyltransferase</keyword>
<sequence>MHKFPYKWTLQDAKFTKDKGKVFSCFACGGGSTMGYKLAGFDVLGCNEIDPKMMAAYQANHNPKYAYLEPIQTFKLRDDLPQELYNLDILDGSPPCSSFSMAGSREADWGKEKKFREGQAEQVLDTLFFDFIDLAKKLQPKIVVAENVKGLLLGDAKSYVLRIINAFDAAGYYVNYWLLDASTMGVPQRRERVFFLAIRKDLAEPFLEQVDMFTIAPAINLKFNEPEISYKNIESPFREEKGRHIPAGIKPYWEKIEPGRSCADVHEKGHFFQELKLDPNRVLPTLRAGSNSYYHYKDARRLFDEEIIKGGSYPLDYNFLTNQAIYLVGMSVPPVMTAQVASNIYEQWLSKI</sequence>
<dbReference type="GO" id="GO:0052170">
    <property type="term" value="P:symbiont-mediated suppression of host innate immune response"/>
    <property type="evidence" value="ECO:0007669"/>
    <property type="project" value="UniProtKB-KW"/>
</dbReference>
<dbReference type="Gene3D" id="3.90.120.10">
    <property type="entry name" value="DNA Methylase, subunit A, domain 2"/>
    <property type="match status" value="1"/>
</dbReference>
<dbReference type="Pfam" id="PF00145">
    <property type="entry name" value="DNA_methylase"/>
    <property type="match status" value="1"/>
</dbReference>
<dbReference type="EC" id="2.1.1.37" evidence="9"/>
<evidence type="ECO:0000313" key="10">
    <source>
        <dbReference type="EMBL" id="CAB5222980.1"/>
    </source>
</evidence>
<name>A0A6J7WZ09_9CAUD</name>
<dbReference type="PANTHER" id="PTHR46098">
    <property type="entry name" value="TRNA (CYTOSINE(38)-C(5))-METHYLTRANSFERASE"/>
    <property type="match status" value="1"/>
</dbReference>
<dbReference type="Gene3D" id="3.40.50.150">
    <property type="entry name" value="Vaccinia Virus protein VP39"/>
    <property type="match status" value="1"/>
</dbReference>
<dbReference type="PROSITE" id="PS51679">
    <property type="entry name" value="SAM_MT_C5"/>
    <property type="match status" value="1"/>
</dbReference>
<dbReference type="GO" id="GO:0003886">
    <property type="term" value="F:DNA (cytosine-5-)-methyltransferase activity"/>
    <property type="evidence" value="ECO:0007669"/>
    <property type="project" value="UniProtKB-EC"/>
</dbReference>
<reference evidence="10" key="1">
    <citation type="submission" date="2020-05" db="EMBL/GenBank/DDBJ databases">
        <authorList>
            <person name="Chiriac C."/>
            <person name="Salcher M."/>
            <person name="Ghai R."/>
            <person name="Kavagutti S V."/>
        </authorList>
    </citation>
    <scope>NUCLEOTIDE SEQUENCE</scope>
</reference>
<organism evidence="10">
    <name type="scientific">uncultured Caudovirales phage</name>
    <dbReference type="NCBI Taxonomy" id="2100421"/>
    <lineage>
        <taxon>Viruses</taxon>
        <taxon>Duplodnaviria</taxon>
        <taxon>Heunggongvirae</taxon>
        <taxon>Uroviricota</taxon>
        <taxon>Caudoviricetes</taxon>
        <taxon>Peduoviridae</taxon>
        <taxon>Maltschvirus</taxon>
        <taxon>Maltschvirus maltsch</taxon>
    </lineage>
</organism>
<keyword evidence="5" id="KW-0899">Viral immunoevasion</keyword>
<keyword evidence="2" id="KW-1090">Inhibition of host innate immune response by virus</keyword>
<keyword evidence="4 7" id="KW-0949">S-adenosyl-L-methionine</keyword>
<keyword evidence="2" id="KW-0945">Host-virus interaction</keyword>
<dbReference type="PANTHER" id="PTHR46098:SF1">
    <property type="entry name" value="TRNA (CYTOSINE(38)-C(5))-METHYLTRANSFERASE"/>
    <property type="match status" value="1"/>
</dbReference>
<dbReference type="PROSITE" id="PS00094">
    <property type="entry name" value="C5_MTASE_1"/>
    <property type="match status" value="1"/>
</dbReference>